<feature type="domain" description="Branched-chain alpha-ketoacid dehydrogenase kinase/Pyruvate dehydrogenase kinase N-terminal" evidence="9">
    <location>
        <begin position="2"/>
        <end position="95"/>
    </location>
</feature>
<evidence type="ECO:0000256" key="3">
    <source>
        <dbReference type="ARBA" id="ARBA00022741"/>
    </source>
</evidence>
<gene>
    <name evidence="10" type="ORF">TOLI1172_LOCUS3849</name>
    <name evidence="11" type="ORF">TOLI1172_LOCUS3850</name>
</gene>
<evidence type="ECO:0000256" key="1">
    <source>
        <dbReference type="ARBA" id="ARBA00006155"/>
    </source>
</evidence>
<dbReference type="InterPro" id="IPR036784">
    <property type="entry name" value="AK/P_DHK_N_sf"/>
</dbReference>
<comment type="catalytic activity">
    <reaction evidence="7">
        <text>L-seryl-[pyruvate dehydrogenase E1 alpha subunit] + ATP = O-phospho-L-seryl-[pyruvate dehydrogenase E1 alpha subunit] + ADP + H(+)</text>
        <dbReference type="Rhea" id="RHEA:23052"/>
        <dbReference type="Rhea" id="RHEA-COMP:13689"/>
        <dbReference type="Rhea" id="RHEA-COMP:13690"/>
        <dbReference type="ChEBI" id="CHEBI:15378"/>
        <dbReference type="ChEBI" id="CHEBI:29999"/>
        <dbReference type="ChEBI" id="CHEBI:30616"/>
        <dbReference type="ChEBI" id="CHEBI:83421"/>
        <dbReference type="ChEBI" id="CHEBI:456216"/>
        <dbReference type="EC" id="2.7.11.2"/>
    </reaction>
</comment>
<dbReference type="Pfam" id="PF10436">
    <property type="entry name" value="BCDHK_Adom3"/>
    <property type="match status" value="1"/>
</dbReference>
<evidence type="ECO:0000256" key="5">
    <source>
        <dbReference type="ARBA" id="ARBA00022840"/>
    </source>
</evidence>
<dbReference type="GO" id="GO:0004740">
    <property type="term" value="F:pyruvate dehydrogenase (acetyl-transferring) kinase activity"/>
    <property type="evidence" value="ECO:0007669"/>
    <property type="project" value="UniProtKB-EC"/>
</dbReference>
<evidence type="ECO:0000313" key="10">
    <source>
        <dbReference type="EMBL" id="CAD8819460.1"/>
    </source>
</evidence>
<name>A0A6T6LWB2_9RHOD</name>
<comment type="subcellular location">
    <subcellularLocation>
        <location evidence="8">Mitochondrion matrix</location>
    </subcellularLocation>
</comment>
<keyword evidence="3 8" id="KW-0547">Nucleotide-binding</keyword>
<accession>A0A6T6LWB2</accession>
<evidence type="ECO:0000313" key="11">
    <source>
        <dbReference type="EMBL" id="CAD8819461.1"/>
    </source>
</evidence>
<keyword evidence="4 8" id="KW-0418">Kinase</keyword>
<dbReference type="GO" id="GO:0010906">
    <property type="term" value="P:regulation of glucose metabolic process"/>
    <property type="evidence" value="ECO:0007669"/>
    <property type="project" value="TreeGrafter"/>
</dbReference>
<evidence type="ECO:0000256" key="2">
    <source>
        <dbReference type="ARBA" id="ARBA00022679"/>
    </source>
</evidence>
<protein>
    <recommendedName>
        <fullName evidence="8">Protein-serine/threonine kinase</fullName>
        <ecNumber evidence="8">2.7.11.-</ecNumber>
    </recommendedName>
</protein>
<keyword evidence="5 8" id="KW-0067">ATP-binding</keyword>
<comment type="similarity">
    <text evidence="1 8">Belongs to the PDK/BCKDK protein kinase family.</text>
</comment>
<evidence type="ECO:0000256" key="8">
    <source>
        <dbReference type="RuleBase" id="RU366032"/>
    </source>
</evidence>
<dbReference type="PANTHER" id="PTHR11947">
    <property type="entry name" value="PYRUVATE DEHYDROGENASE KINASE"/>
    <property type="match status" value="1"/>
</dbReference>
<dbReference type="InterPro" id="IPR018955">
    <property type="entry name" value="BCDHK/PDK_N"/>
</dbReference>
<dbReference type="GO" id="GO:0005759">
    <property type="term" value="C:mitochondrial matrix"/>
    <property type="evidence" value="ECO:0007669"/>
    <property type="project" value="UniProtKB-SubCell"/>
</dbReference>
<dbReference type="InterPro" id="IPR039028">
    <property type="entry name" value="BCKD/PDK"/>
</dbReference>
<dbReference type="Gene3D" id="3.30.565.10">
    <property type="entry name" value="Histidine kinase-like ATPase, C-terminal domain"/>
    <property type="match status" value="1"/>
</dbReference>
<dbReference type="SUPFAM" id="SSF69012">
    <property type="entry name" value="alpha-ketoacid dehydrogenase kinase, N-terminal domain"/>
    <property type="match status" value="1"/>
</dbReference>
<evidence type="ECO:0000256" key="4">
    <source>
        <dbReference type="ARBA" id="ARBA00022777"/>
    </source>
</evidence>
<dbReference type="Gene3D" id="1.20.140.20">
    <property type="entry name" value="Alpha-ketoacid/pyruvate dehydrogenase kinase, N-terminal domain"/>
    <property type="match status" value="1"/>
</dbReference>
<evidence type="ECO:0000256" key="7">
    <source>
        <dbReference type="ARBA" id="ARBA00048201"/>
    </source>
</evidence>
<dbReference type="AlphaFoldDB" id="A0A6T6LWB2"/>
<proteinExistence type="inferred from homology"/>
<dbReference type="SUPFAM" id="SSF55874">
    <property type="entry name" value="ATPase domain of HSP90 chaperone/DNA topoisomerase II/histidine kinase"/>
    <property type="match status" value="1"/>
</dbReference>
<dbReference type="GO" id="GO:0005524">
    <property type="term" value="F:ATP binding"/>
    <property type="evidence" value="ECO:0007669"/>
    <property type="project" value="UniProtKB-UniRule"/>
</dbReference>
<reference evidence="11" key="1">
    <citation type="submission" date="2021-01" db="EMBL/GenBank/DDBJ databases">
        <authorList>
            <person name="Corre E."/>
            <person name="Pelletier E."/>
            <person name="Niang G."/>
            <person name="Scheremetjew M."/>
            <person name="Finn R."/>
            <person name="Kale V."/>
            <person name="Holt S."/>
            <person name="Cochrane G."/>
            <person name="Meng A."/>
            <person name="Brown T."/>
            <person name="Cohen L."/>
        </authorList>
    </citation>
    <scope>NUCLEOTIDE SEQUENCE</scope>
    <source>
        <strain evidence="11">CCMP3278</strain>
    </source>
</reference>
<organism evidence="11">
    <name type="scientific">Timspurckia oligopyrenoides</name>
    <dbReference type="NCBI Taxonomy" id="708627"/>
    <lineage>
        <taxon>Eukaryota</taxon>
        <taxon>Rhodophyta</taxon>
        <taxon>Bangiophyceae</taxon>
        <taxon>Porphyridiales</taxon>
        <taxon>Porphyridiaceae</taxon>
        <taxon>Timspurckia</taxon>
    </lineage>
</organism>
<dbReference type="EMBL" id="HBFP01005439">
    <property type="protein sequence ID" value="CAD8819461.1"/>
    <property type="molecule type" value="Transcribed_RNA"/>
</dbReference>
<evidence type="ECO:0000259" key="9">
    <source>
        <dbReference type="Pfam" id="PF10436"/>
    </source>
</evidence>
<dbReference type="PANTHER" id="PTHR11947:SF3">
    <property type="entry name" value="[PYRUVATE DEHYDROGENASE (ACETYL-TRANSFERRING)] KINASE, MITOCHONDRIAL"/>
    <property type="match status" value="1"/>
</dbReference>
<evidence type="ECO:0000256" key="6">
    <source>
        <dbReference type="ARBA" id="ARBA00023128"/>
    </source>
</evidence>
<dbReference type="InterPro" id="IPR036890">
    <property type="entry name" value="HATPase_C_sf"/>
</dbReference>
<sequence length="309" mass="33750">MADTLTTMLHKHEDVVRLLARGVLEFKQRRLALGTSTPEDGEVVQTFLDRFYSSRIGMRLLISQHLAVRASASGEGANGGSRRGSSDSPVYAGIINAKCSPADVVRDAADAVRSLAFRHYGDAPDIVVHGDVDIRFPYVDSYLFFPLFEVLKNSVRATVEKHENADHSMPDVRVFIAGGDEHVTLKISDEGGGIRRSAMPSIWTYLFTTAEVSPSELLGLREFAADDAESSDDSSDEDDQFGGYMSGYRVGLDPIAGFGYGLPLSRLYLRYFGGPGGESGDIKLVSIEGYGTDAYIQICKLGNRKEVLY</sequence>
<dbReference type="EC" id="2.7.11.-" evidence="8"/>
<keyword evidence="6 8" id="KW-0496">Mitochondrion</keyword>
<keyword evidence="2 8" id="KW-0808">Transferase</keyword>
<dbReference type="EMBL" id="HBFP01005438">
    <property type="protein sequence ID" value="CAD8819460.1"/>
    <property type="molecule type" value="Transcribed_RNA"/>
</dbReference>